<dbReference type="InterPro" id="IPR007421">
    <property type="entry name" value="Schlafen_AlbA_2_dom"/>
</dbReference>
<evidence type="ECO:0000313" key="2">
    <source>
        <dbReference type="EMBL" id="RJG57261.1"/>
    </source>
</evidence>
<keyword evidence="2" id="KW-0547">Nucleotide-binding</keyword>
<gene>
    <name evidence="2" type="ORF">D0Z70_03385</name>
</gene>
<dbReference type="Proteomes" id="UP000283469">
    <property type="component" value="Unassembled WGS sequence"/>
</dbReference>
<dbReference type="GO" id="GO:0005524">
    <property type="term" value="F:ATP binding"/>
    <property type="evidence" value="ECO:0007669"/>
    <property type="project" value="UniProtKB-KW"/>
</dbReference>
<dbReference type="InterPro" id="IPR038461">
    <property type="entry name" value="Schlafen_AlbA_2_dom_sf"/>
</dbReference>
<evidence type="ECO:0000313" key="3">
    <source>
        <dbReference type="Proteomes" id="UP000283469"/>
    </source>
</evidence>
<reference evidence="2 3" key="1">
    <citation type="submission" date="2018-08" db="EMBL/GenBank/DDBJ databases">
        <title>Sphingobium sp. EO9.</title>
        <authorList>
            <person name="Park Y."/>
            <person name="Kim K.H."/>
            <person name="Jeon C.O."/>
        </authorList>
    </citation>
    <scope>NUCLEOTIDE SEQUENCE [LARGE SCALE GENOMIC DNA]</scope>
    <source>
        <strain evidence="2 3">EO9</strain>
    </source>
</reference>
<sequence>MAKRSIHDEEIGLIKAMLGRGMKNRDIQFYFNRQDRPVNSGRITGIRDGSYGPEVPKAENLALDAFLASFKAAEIGAVISGPAPATEPSRAERARALFEKLEDNSWRLKDGETDQHECKKEFDPKKLSAVLCAIAAMSNNRGGYLFVGVSNSDCKVVGISDDFANFDVAKLMDKVKVHLAPTPVITTKEVIDLDRKRVGFIHVEQHPHKPVIVCKDDGDKLKEGEILFRYAGQSARIKFTDLRELLAERDRKAQLALASAAGKLATVGTANALILDTDKNVLDADGREILIDEELAKGINFIREGHFDEVDGAPTLKLVGEVKAVNVQSLLAEKHIDKAISQERILEAFLAQETVTNPREYVLAAVSQPRKWLPLFYFTNQANLTPSAMMDEVTALATSQKEKKKTVVARLSGKEKAHTSSPTRKARSVAFGLEQGTAKVPTKLEDVVTFCQAICSISKTRMSLTHALAALRHCHDLAGADSNALSSVFKAACRIDEMFFQIT</sequence>
<accession>A0A418YXD0</accession>
<comment type="caution">
    <text evidence="2">The sequence shown here is derived from an EMBL/GenBank/DDBJ whole genome shotgun (WGS) entry which is preliminary data.</text>
</comment>
<dbReference type="EMBL" id="QVRA01000002">
    <property type="protein sequence ID" value="RJG57261.1"/>
    <property type="molecule type" value="Genomic_DNA"/>
</dbReference>
<feature type="domain" description="Schlafen AlbA-2" evidence="1">
    <location>
        <begin position="112"/>
        <end position="236"/>
    </location>
</feature>
<protein>
    <submittedName>
        <fullName evidence="2">ATP-binding protein</fullName>
    </submittedName>
</protein>
<evidence type="ECO:0000259" key="1">
    <source>
        <dbReference type="Pfam" id="PF04326"/>
    </source>
</evidence>
<dbReference type="AlphaFoldDB" id="A0A418YXD0"/>
<dbReference type="Gene3D" id="3.30.950.30">
    <property type="entry name" value="Schlafen, AAA domain"/>
    <property type="match status" value="1"/>
</dbReference>
<name>A0A418YXD0_9SPHN</name>
<keyword evidence="2" id="KW-0067">ATP-binding</keyword>
<proteinExistence type="predicted"/>
<organism evidence="2 3">
    <name type="scientific">Sphingobium terrigena</name>
    <dbReference type="NCBI Taxonomy" id="2304063"/>
    <lineage>
        <taxon>Bacteria</taxon>
        <taxon>Pseudomonadati</taxon>
        <taxon>Pseudomonadota</taxon>
        <taxon>Alphaproteobacteria</taxon>
        <taxon>Sphingomonadales</taxon>
        <taxon>Sphingomonadaceae</taxon>
        <taxon>Sphingobium</taxon>
    </lineage>
</organism>
<dbReference type="OrthoDB" id="9807907at2"/>
<dbReference type="RefSeq" id="WP_119743970.1">
    <property type="nucleotide sequence ID" value="NZ_QVRA01000002.1"/>
</dbReference>
<keyword evidence="3" id="KW-1185">Reference proteome</keyword>
<dbReference type="Pfam" id="PF04326">
    <property type="entry name" value="SLFN_AlbA_2"/>
    <property type="match status" value="1"/>
</dbReference>